<evidence type="ECO:0000313" key="1">
    <source>
        <dbReference type="EMBL" id="PJZ65529.1"/>
    </source>
</evidence>
<dbReference type="NCBIfam" id="TIGR04327">
    <property type="entry name" value="OMP_LA_2444"/>
    <property type="match status" value="1"/>
</dbReference>
<evidence type="ECO:0000313" key="2">
    <source>
        <dbReference type="Proteomes" id="UP000231912"/>
    </source>
</evidence>
<name>A0A2M9ZAT7_9LEPT</name>
<accession>A0A2M9ZAT7</accession>
<gene>
    <name evidence="1" type="ORF">CH371_11330</name>
</gene>
<comment type="caution">
    <text evidence="1">The sequence shown here is derived from an EMBL/GenBank/DDBJ whole genome shotgun (WGS) entry which is preliminary data.</text>
</comment>
<organism evidence="1 2">
    <name type="scientific">Leptospira wolffii</name>
    <dbReference type="NCBI Taxonomy" id="409998"/>
    <lineage>
        <taxon>Bacteria</taxon>
        <taxon>Pseudomonadati</taxon>
        <taxon>Spirochaetota</taxon>
        <taxon>Spirochaetia</taxon>
        <taxon>Leptospirales</taxon>
        <taxon>Leptospiraceae</taxon>
        <taxon>Leptospira</taxon>
    </lineage>
</organism>
<reference evidence="1 2" key="1">
    <citation type="submission" date="2017-07" db="EMBL/GenBank/DDBJ databases">
        <title>Leptospira spp. isolated from tropical soils.</title>
        <authorList>
            <person name="Thibeaux R."/>
            <person name="Iraola G."/>
            <person name="Ferres I."/>
            <person name="Bierque E."/>
            <person name="Girault D."/>
            <person name="Soupe-Gilbert M.-E."/>
            <person name="Picardeau M."/>
            <person name="Goarant C."/>
        </authorList>
    </citation>
    <scope>NUCLEOTIDE SEQUENCE [LARGE SCALE GENOMIC DNA]</scope>
    <source>
        <strain evidence="1 2">FH2-C-A2</strain>
    </source>
</reference>
<proteinExistence type="predicted"/>
<dbReference type="RefSeq" id="WP_100759004.1">
    <property type="nucleotide sequence ID" value="NZ_NPDT01000004.1"/>
</dbReference>
<protein>
    <submittedName>
        <fullName evidence="1">Uncharacterized protein</fullName>
    </submittedName>
</protein>
<dbReference type="EMBL" id="NPDT01000004">
    <property type="protein sequence ID" value="PJZ65529.1"/>
    <property type="molecule type" value="Genomic_DNA"/>
</dbReference>
<sequence length="324" mass="37820">MFRPNANLVSSSFQKFRSIAGNVCVLTFLFSADIYAEGDSKKEEKNPKQRFELLLKRQTYQFVPYNYTSYSERTDPNNSVQTEHLQQNRKVLVPAVFSYENYEKNYRIETGYYEVELVNPNSNVIRTDARGISAERFYYAPVARSEFEINGYKILSVTKDWNLYLGGGIRNINKYTYGYYLLDGAFQEYFYTYGPQASFQSRYRFYENITFAFGLDGFYTEGTRFFRNPIFSPSSITLTNGNAGTRGIYRGFEAEVSLQYQFHENMKFQIGYNQISSYFSYLHFDQINAKLDFSNPSIWTISNASKNGNYEILKGFFLGFSVLF</sequence>
<dbReference type="Proteomes" id="UP000231912">
    <property type="component" value="Unassembled WGS sequence"/>
</dbReference>
<dbReference type="AlphaFoldDB" id="A0A2M9ZAT7"/>
<dbReference type="InterPro" id="IPR027614">
    <property type="entry name" value="OMP_Lepto"/>
</dbReference>